<dbReference type="GO" id="GO:0005737">
    <property type="term" value="C:cytoplasm"/>
    <property type="evidence" value="ECO:0007669"/>
    <property type="project" value="TreeGrafter"/>
</dbReference>
<dbReference type="GO" id="GO:0016787">
    <property type="term" value="F:hydrolase activity"/>
    <property type="evidence" value="ECO:0007669"/>
    <property type="project" value="UniProtKB-KW"/>
</dbReference>
<sequence>MMRKRLPVTVITGFLGAGKTTLVNHLLSERRDCAIGVIVNEYGEVGIDGELIVADENAIIEIRNGCICCTVRTDLIHGVKALLARTDIALDRLLIETSGLADPAPVLQTFLADAELLTQVELESVICVADAVNLARHIDDDTAREQIAFADLLVINKMDLLDPSAIASLERDLRRINPGARTVHSTYSRVPADLLIGTPRFSLASLLEIEPGLLEDEHDHEHDQSVSSCAVETEQPLDAALFNRWIHQLVQRQGEDLLRMKGILQFGKEARQFQFHSVHMLMESRPGKRWPADTVRKSRFVFIGRHLDAQALQQGFLACAQQVAAPAIA</sequence>
<keyword evidence="2" id="KW-0378">Hydrolase</keyword>
<keyword evidence="1" id="KW-0547">Nucleotide-binding</keyword>
<evidence type="ECO:0000256" key="1">
    <source>
        <dbReference type="ARBA" id="ARBA00022741"/>
    </source>
</evidence>
<dbReference type="AlphaFoldDB" id="A0A934STV8"/>
<dbReference type="SUPFAM" id="SSF52540">
    <property type="entry name" value="P-loop containing nucleoside triphosphate hydrolases"/>
    <property type="match status" value="1"/>
</dbReference>
<feature type="domain" description="CobW C-terminal" evidence="7">
    <location>
        <begin position="226"/>
        <end position="320"/>
    </location>
</feature>
<dbReference type="Proteomes" id="UP000622890">
    <property type="component" value="Unassembled WGS sequence"/>
</dbReference>
<keyword evidence="9" id="KW-1185">Reference proteome</keyword>
<proteinExistence type="inferred from homology"/>
<keyword evidence="3" id="KW-0143">Chaperone</keyword>
<organism evidence="8 9">
    <name type="scientific">Noviherbaspirillum pedocola</name>
    <dbReference type="NCBI Taxonomy" id="2801341"/>
    <lineage>
        <taxon>Bacteria</taxon>
        <taxon>Pseudomonadati</taxon>
        <taxon>Pseudomonadota</taxon>
        <taxon>Betaproteobacteria</taxon>
        <taxon>Burkholderiales</taxon>
        <taxon>Oxalobacteraceae</taxon>
        <taxon>Noviherbaspirillum</taxon>
    </lineage>
</organism>
<reference evidence="8" key="1">
    <citation type="submission" date="2021-01" db="EMBL/GenBank/DDBJ databases">
        <title>Genome sequence of strain Noviherbaspirillum sp. DKR-6.</title>
        <authorList>
            <person name="Chaudhary D.K."/>
        </authorList>
    </citation>
    <scope>NUCLEOTIDE SEQUENCE</scope>
    <source>
        <strain evidence="8">DKR-6</strain>
    </source>
</reference>
<comment type="catalytic activity">
    <reaction evidence="6">
        <text>GTP + H2O = GDP + phosphate + H(+)</text>
        <dbReference type="Rhea" id="RHEA:19669"/>
        <dbReference type="ChEBI" id="CHEBI:15377"/>
        <dbReference type="ChEBI" id="CHEBI:15378"/>
        <dbReference type="ChEBI" id="CHEBI:37565"/>
        <dbReference type="ChEBI" id="CHEBI:43474"/>
        <dbReference type="ChEBI" id="CHEBI:58189"/>
    </reaction>
    <physiologicalReaction direction="left-to-right" evidence="6">
        <dbReference type="Rhea" id="RHEA:19670"/>
    </physiologicalReaction>
</comment>
<evidence type="ECO:0000256" key="3">
    <source>
        <dbReference type="ARBA" id="ARBA00023186"/>
    </source>
</evidence>
<dbReference type="EMBL" id="JAEPBG010000003">
    <property type="protein sequence ID" value="MBK4735108.1"/>
    <property type="molecule type" value="Genomic_DNA"/>
</dbReference>
<evidence type="ECO:0000313" key="9">
    <source>
        <dbReference type="Proteomes" id="UP000622890"/>
    </source>
</evidence>
<dbReference type="InterPro" id="IPR027417">
    <property type="entry name" value="P-loop_NTPase"/>
</dbReference>
<dbReference type="InterPro" id="IPR051316">
    <property type="entry name" value="Zinc-reg_GTPase_activator"/>
</dbReference>
<dbReference type="InterPro" id="IPR011629">
    <property type="entry name" value="CobW-like_C"/>
</dbReference>
<dbReference type="SMART" id="SM00833">
    <property type="entry name" value="CobW_C"/>
    <property type="match status" value="1"/>
</dbReference>
<evidence type="ECO:0000313" key="8">
    <source>
        <dbReference type="EMBL" id="MBK4735108.1"/>
    </source>
</evidence>
<dbReference type="CDD" id="cd03112">
    <property type="entry name" value="CobW-like"/>
    <property type="match status" value="1"/>
</dbReference>
<evidence type="ECO:0000256" key="5">
    <source>
        <dbReference type="ARBA" id="ARBA00045658"/>
    </source>
</evidence>
<dbReference type="PANTHER" id="PTHR13748">
    <property type="entry name" value="COBW-RELATED"/>
    <property type="match status" value="1"/>
</dbReference>
<evidence type="ECO:0000256" key="2">
    <source>
        <dbReference type="ARBA" id="ARBA00022801"/>
    </source>
</evidence>
<accession>A0A934STV8</accession>
<dbReference type="InterPro" id="IPR036627">
    <property type="entry name" value="CobW-likC_sf"/>
</dbReference>
<evidence type="ECO:0000256" key="6">
    <source>
        <dbReference type="ARBA" id="ARBA00049117"/>
    </source>
</evidence>
<name>A0A934STV8_9BURK</name>
<dbReference type="GO" id="GO:0000166">
    <property type="term" value="F:nucleotide binding"/>
    <property type="evidence" value="ECO:0007669"/>
    <property type="project" value="UniProtKB-KW"/>
</dbReference>
<comment type="function">
    <text evidence="5">Zinc chaperone that directly transfers zinc cofactor to target proteins, thereby activating them. Zinc is transferred from the CXCC motif in the GTPase domain to the zinc binding site in target proteins in a process requiring GTP hydrolysis.</text>
</comment>
<dbReference type="Pfam" id="PF07683">
    <property type="entry name" value="CobW_C"/>
    <property type="match status" value="1"/>
</dbReference>
<evidence type="ECO:0000259" key="7">
    <source>
        <dbReference type="SMART" id="SM00833"/>
    </source>
</evidence>
<comment type="similarity">
    <text evidence="4">Belongs to the SIMIBI class G3E GTPase family. ZNG1 subfamily.</text>
</comment>
<dbReference type="RefSeq" id="WP_200591862.1">
    <property type="nucleotide sequence ID" value="NZ_JAEPBG010000003.1"/>
</dbReference>
<evidence type="ECO:0000256" key="4">
    <source>
        <dbReference type="ARBA" id="ARBA00034320"/>
    </source>
</evidence>
<dbReference type="PANTHER" id="PTHR13748:SF62">
    <property type="entry name" value="COBW DOMAIN-CONTAINING PROTEIN"/>
    <property type="match status" value="1"/>
</dbReference>
<dbReference type="Pfam" id="PF02492">
    <property type="entry name" value="cobW"/>
    <property type="match status" value="1"/>
</dbReference>
<dbReference type="Gene3D" id="3.40.50.300">
    <property type="entry name" value="P-loop containing nucleotide triphosphate hydrolases"/>
    <property type="match status" value="1"/>
</dbReference>
<protein>
    <submittedName>
        <fullName evidence="8">GTP-binding protein</fullName>
    </submittedName>
</protein>
<gene>
    <name evidence="8" type="ORF">JJB74_10850</name>
</gene>
<comment type="caution">
    <text evidence="8">The sequence shown here is derived from an EMBL/GenBank/DDBJ whole genome shotgun (WGS) entry which is preliminary data.</text>
</comment>
<dbReference type="Gene3D" id="3.30.1220.10">
    <property type="entry name" value="CobW-like, C-terminal domain"/>
    <property type="match status" value="1"/>
</dbReference>
<dbReference type="InterPro" id="IPR003495">
    <property type="entry name" value="CobW/HypB/UreG_nucleotide-bd"/>
</dbReference>
<dbReference type="SUPFAM" id="SSF90002">
    <property type="entry name" value="Hypothetical protein YjiA, C-terminal domain"/>
    <property type="match status" value="1"/>
</dbReference>